<feature type="repeat" description="WD" evidence="3">
    <location>
        <begin position="713"/>
        <end position="754"/>
    </location>
</feature>
<dbReference type="AlphaFoldDB" id="A0A8J7A4A9"/>
<dbReference type="Gene3D" id="2.130.10.10">
    <property type="entry name" value="YVTN repeat-like/Quinoprotein amine dehydrogenase"/>
    <property type="match status" value="7"/>
</dbReference>
<reference evidence="5" key="1">
    <citation type="submission" date="2020-10" db="EMBL/GenBank/DDBJ databases">
        <authorList>
            <person name="Castelo-Branco R."/>
            <person name="Eusebio N."/>
            <person name="Adriana R."/>
            <person name="Vieira A."/>
            <person name="Brugerolle De Fraissinette N."/>
            <person name="Rezende De Castro R."/>
            <person name="Schneider M.P."/>
            <person name="Vasconcelos V."/>
            <person name="Leao P.N."/>
        </authorList>
    </citation>
    <scope>NUCLEOTIDE SEQUENCE</scope>
    <source>
        <strain evidence="5">LEGE 12446</strain>
    </source>
</reference>
<dbReference type="Pfam" id="PF00400">
    <property type="entry name" value="WD40"/>
    <property type="match status" value="4"/>
</dbReference>
<comment type="caution">
    <text evidence="5">The sequence shown here is derived from an EMBL/GenBank/DDBJ whole genome shotgun (WGS) entry which is preliminary data.</text>
</comment>
<dbReference type="Proteomes" id="UP000622533">
    <property type="component" value="Unassembled WGS sequence"/>
</dbReference>
<proteinExistence type="predicted"/>
<dbReference type="InterPro" id="IPR036322">
    <property type="entry name" value="WD40_repeat_dom_sf"/>
</dbReference>
<feature type="repeat" description="WD" evidence="3">
    <location>
        <begin position="1007"/>
        <end position="1048"/>
    </location>
</feature>
<dbReference type="InterPro" id="IPR055442">
    <property type="entry name" value="Beta-prop_EML-like_2nd"/>
</dbReference>
<evidence type="ECO:0000313" key="5">
    <source>
        <dbReference type="EMBL" id="MBE9021172.1"/>
    </source>
</evidence>
<feature type="repeat" description="WD" evidence="3">
    <location>
        <begin position="965"/>
        <end position="1006"/>
    </location>
</feature>
<accession>A0A8J7A4A9</accession>
<evidence type="ECO:0000256" key="2">
    <source>
        <dbReference type="ARBA" id="ARBA00022737"/>
    </source>
</evidence>
<dbReference type="Pfam" id="PF23414">
    <property type="entry name" value="Beta-prop_EML_2"/>
    <property type="match status" value="1"/>
</dbReference>
<dbReference type="PROSITE" id="PS50231">
    <property type="entry name" value="RICIN_B_LECTIN"/>
    <property type="match status" value="1"/>
</dbReference>
<dbReference type="CDD" id="cd00200">
    <property type="entry name" value="WD40"/>
    <property type="match status" value="3"/>
</dbReference>
<dbReference type="InterPro" id="IPR002182">
    <property type="entry name" value="NB-ARC"/>
</dbReference>
<feature type="repeat" description="WD" evidence="3">
    <location>
        <begin position="629"/>
        <end position="670"/>
    </location>
</feature>
<dbReference type="PROSITE" id="PS50294">
    <property type="entry name" value="WD_REPEATS_REGION"/>
    <property type="match status" value="12"/>
</dbReference>
<dbReference type="Pfam" id="PF00931">
    <property type="entry name" value="NB-ARC"/>
    <property type="match status" value="1"/>
</dbReference>
<keyword evidence="1 3" id="KW-0853">WD repeat</keyword>
<name>A0A8J7A4A9_DESMC</name>
<gene>
    <name evidence="5" type="ORF">IQ276_01465</name>
</gene>
<feature type="repeat" description="WD" evidence="3">
    <location>
        <begin position="1114"/>
        <end position="1155"/>
    </location>
</feature>
<dbReference type="EMBL" id="JADEXS010000009">
    <property type="protein sequence ID" value="MBE9021172.1"/>
    <property type="molecule type" value="Genomic_DNA"/>
</dbReference>
<dbReference type="Pfam" id="PF25173">
    <property type="entry name" value="Beta-prop_WDR3_1st"/>
    <property type="match status" value="1"/>
</dbReference>
<dbReference type="InterPro" id="IPR020472">
    <property type="entry name" value="WD40_PAC1"/>
</dbReference>
<keyword evidence="6" id="KW-1185">Reference proteome</keyword>
<feature type="repeat" description="WD" evidence="3">
    <location>
        <begin position="587"/>
        <end position="628"/>
    </location>
</feature>
<feature type="repeat" description="WD" evidence="3">
    <location>
        <begin position="671"/>
        <end position="712"/>
    </location>
</feature>
<dbReference type="FunFam" id="2.130.10.10:FF:000228">
    <property type="entry name" value="COMPASS-like H3K4 histone methylase component WDR5A"/>
    <property type="match status" value="1"/>
</dbReference>
<dbReference type="SUPFAM" id="SSF52540">
    <property type="entry name" value="P-loop containing nucleoside triphosphate hydrolases"/>
    <property type="match status" value="1"/>
</dbReference>
<feature type="repeat" description="WD" evidence="3">
    <location>
        <begin position="552"/>
        <end position="586"/>
    </location>
</feature>
<dbReference type="CDD" id="cd00093">
    <property type="entry name" value="HTH_XRE"/>
    <property type="match status" value="1"/>
</dbReference>
<feature type="repeat" description="WD" evidence="3">
    <location>
        <begin position="881"/>
        <end position="922"/>
    </location>
</feature>
<dbReference type="RefSeq" id="WP_193913096.1">
    <property type="nucleotide sequence ID" value="NZ_JADEXS020000001.1"/>
</dbReference>
<feature type="domain" description="HTH cro/C1-type" evidence="4">
    <location>
        <begin position="26"/>
        <end position="69"/>
    </location>
</feature>
<feature type="repeat" description="WD" evidence="3">
    <location>
        <begin position="797"/>
        <end position="838"/>
    </location>
</feature>
<dbReference type="InterPro" id="IPR027417">
    <property type="entry name" value="P-loop_NTPase"/>
</dbReference>
<dbReference type="PROSITE" id="PS50082">
    <property type="entry name" value="WD_REPEATS_2"/>
    <property type="match status" value="14"/>
</dbReference>
<organism evidence="5 6">
    <name type="scientific">Desmonostoc muscorum LEGE 12446</name>
    <dbReference type="NCBI Taxonomy" id="1828758"/>
    <lineage>
        <taxon>Bacteria</taxon>
        <taxon>Bacillati</taxon>
        <taxon>Cyanobacteriota</taxon>
        <taxon>Cyanophyceae</taxon>
        <taxon>Nostocales</taxon>
        <taxon>Nostocaceae</taxon>
        <taxon>Desmonostoc</taxon>
    </lineage>
</organism>
<dbReference type="SUPFAM" id="SSF141571">
    <property type="entry name" value="Pentapeptide repeat-like"/>
    <property type="match status" value="1"/>
</dbReference>
<sequence>MSRSLKVRAECLENVRLALKRNAYPSQKSLSQELGLALGTISKFLNGKPIDYSYFREICDKLGLDWQAIANIDNLNDTPLPVPVPVKSEVKSVDKRVDWGEAIDVSVFHGRQSELKILSQWLVEDRCRLVALLGMGGIGKSALSVKLAQLLESEFHFIIWRSLRNAPPLATLLIDLVTFVSHQQEIKADIRQLIHYLRNARCLVILDNMETILDAEQAGQYRSGYEDYGGLLRTVAEVQHQSCVILTSREKPAEIATFEGVEMAVRAMRLQGSPEAAYALLQAKGVTGSVDDKQLLCDRYSNSPLALKIVATSIQNLFSGELSEFLKQDTIIFNGIRRLLAQQFERLSSLEQTIMYCLAINREWVNIAELEQDIVPTVSRGRILEALEYLNGRSLIESKSSNYTQQPVVMEYVIDRLIERVTNELTTVELSLFNSHALIKTTVKDYVRESQERLILQPIAEQFCKTFSSPKALEQQIAIVLLQLQSPKVKLSHYGAGNLINLCCHLQFNLTGYNFSDLTIRQAYLQNRNLPHVNFTNSNFLQSVFTQTFGCILTLAFSPKNKLLATGDSNNDVRIWRLVDSQLLFVCEGHTDWVRTLVFSADGNTVISAGDDQTIRLWDVNTGQCLKTLTGNASRIGSLALSPDGRTLITSSEDRTVRVWDIFTEECIKNLQGHNKQVWAVAISPDGRTIASGSEDQTVRLWDINTGQCLKLLAEHTNWVWTVAFSPDSKILASGSHDNTIKLWDLNTGQCLKTLVGHNKWVWSVAFSPDGQTLASGSEDQTVRLWNINTGQCFTTLQGHTNRIWSVAFSPDSQTLASGSDDQTIKLWNTDIGKCIKTMQGCTRKIWSVACSLNGETIASSGDEKIVRLWNVNSGECYQTLAGHSSRIESVAFSPDGYTLVSGGEDQTVRLWDINTGQCLKILEGHTKQVWSVAFSPNGRTIASGSEDQTVRLWDIKTGQCLQTLQGHNNWVWSVAFSPDGRFLASASYDHTIKLWDSSTGELLKTLEGHTNYALAVAFSADSRLLATGSYDQTIKIWNVNTGKCLETLHEHTDPVGSVCFSPKEPLLASASMDRTFKFWDISEIYSQIEGLEANKSTKNQSSKSTLGKCLKTFTGHSDVVWTLRFSCDGTMVVTGNWDETIKIWDVNTRECLKTLRAERPYEGMNITNVTGITAAQKASLKALGAVEKDVISARDKN</sequence>
<dbReference type="Gene3D" id="3.40.50.300">
    <property type="entry name" value="P-loop containing nucleotide triphosphate hydrolases"/>
    <property type="match status" value="1"/>
</dbReference>
<evidence type="ECO:0000256" key="3">
    <source>
        <dbReference type="PROSITE-ProRule" id="PRU00221"/>
    </source>
</evidence>
<dbReference type="PRINTS" id="PR00320">
    <property type="entry name" value="GPROTEINBRPT"/>
</dbReference>
<feature type="repeat" description="WD" evidence="3">
    <location>
        <begin position="839"/>
        <end position="880"/>
    </location>
</feature>
<feature type="repeat" description="WD" evidence="3">
    <location>
        <begin position="1049"/>
        <end position="1083"/>
    </location>
</feature>
<dbReference type="InterPro" id="IPR001387">
    <property type="entry name" value="Cro/C1-type_HTH"/>
</dbReference>
<dbReference type="GO" id="GO:0043531">
    <property type="term" value="F:ADP binding"/>
    <property type="evidence" value="ECO:0007669"/>
    <property type="project" value="InterPro"/>
</dbReference>
<evidence type="ECO:0000256" key="1">
    <source>
        <dbReference type="ARBA" id="ARBA00022574"/>
    </source>
</evidence>
<feature type="repeat" description="WD" evidence="3">
    <location>
        <begin position="755"/>
        <end position="796"/>
    </location>
</feature>
<dbReference type="InterPro" id="IPR015943">
    <property type="entry name" value="WD40/YVTN_repeat-like_dom_sf"/>
</dbReference>
<dbReference type="PRINTS" id="PR00364">
    <property type="entry name" value="DISEASERSIST"/>
</dbReference>
<dbReference type="SUPFAM" id="SSF50978">
    <property type="entry name" value="WD40 repeat-like"/>
    <property type="match status" value="3"/>
</dbReference>
<keyword evidence="2" id="KW-0677">Repeat</keyword>
<dbReference type="PROSITE" id="PS00678">
    <property type="entry name" value="WD_REPEATS_1"/>
    <property type="match status" value="10"/>
</dbReference>
<dbReference type="PROSITE" id="PS50943">
    <property type="entry name" value="HTH_CROC1"/>
    <property type="match status" value="1"/>
</dbReference>
<protein>
    <recommendedName>
        <fullName evidence="4">HTH cro/C1-type domain-containing protein</fullName>
    </recommendedName>
</protein>
<dbReference type="InterPro" id="IPR050349">
    <property type="entry name" value="WD_LIS1/nudF_dynein_reg"/>
</dbReference>
<feature type="repeat" description="WD" evidence="3">
    <location>
        <begin position="923"/>
        <end position="964"/>
    </location>
</feature>
<evidence type="ECO:0000313" key="6">
    <source>
        <dbReference type="Proteomes" id="UP000622533"/>
    </source>
</evidence>
<dbReference type="InterPro" id="IPR019775">
    <property type="entry name" value="WD40_repeat_CS"/>
</dbReference>
<dbReference type="InterPro" id="IPR001680">
    <property type="entry name" value="WD40_rpt"/>
</dbReference>
<dbReference type="PANTHER" id="PTHR44129">
    <property type="entry name" value="WD REPEAT-CONTAINING PROTEIN POP1"/>
    <property type="match status" value="1"/>
</dbReference>
<evidence type="ECO:0000259" key="4">
    <source>
        <dbReference type="PROSITE" id="PS50943"/>
    </source>
</evidence>
<dbReference type="SMART" id="SM00320">
    <property type="entry name" value="WD40"/>
    <property type="match status" value="14"/>
</dbReference>